<evidence type="ECO:0000256" key="1">
    <source>
        <dbReference type="SAM" id="SignalP"/>
    </source>
</evidence>
<dbReference type="STRING" id="238.BBD35_05580"/>
<comment type="caution">
    <text evidence="2">The sequence shown here is derived from an EMBL/GenBank/DDBJ whole genome shotgun (WGS) entry which is preliminary data.</text>
</comment>
<dbReference type="Proteomes" id="UP000188947">
    <property type="component" value="Unassembled WGS sequence"/>
</dbReference>
<gene>
    <name evidence="2" type="ORF">BMF97_17055</name>
</gene>
<sequence>MKKQFFLSVIGLILASCSISYAEPYADVWDINPQKKIILSPNNTKVHDFDLVNISSENNLLQIYASNGKLLKTIGKGEKARFKEISLNGIIIENNSNNKGSVQFYSKERRFKLPKLRIETKETE</sequence>
<keyword evidence="3" id="KW-1185">Reference proteome</keyword>
<accession>A0A1T3KAZ3</accession>
<organism evidence="2 3">
    <name type="scientific">Elizabethkingia meningoseptica</name>
    <name type="common">Chryseobacterium meningosepticum</name>
    <dbReference type="NCBI Taxonomy" id="238"/>
    <lineage>
        <taxon>Bacteria</taxon>
        <taxon>Pseudomonadati</taxon>
        <taxon>Bacteroidota</taxon>
        <taxon>Flavobacteriia</taxon>
        <taxon>Flavobacteriales</taxon>
        <taxon>Weeksellaceae</taxon>
        <taxon>Elizabethkingia</taxon>
    </lineage>
</organism>
<reference evidence="2 3" key="1">
    <citation type="submission" date="2016-11" db="EMBL/GenBank/DDBJ databases">
        <title>Genome sequence and comparative genomic analysis of clinical strain Elizabethkingia meningoseptica 61421 PRCM.</title>
        <authorList>
            <person name="Wang M."/>
            <person name="Hu S."/>
            <person name="Cao L."/>
            <person name="Jiang T."/>
            <person name="Zhou Y."/>
            <person name="Ming D."/>
        </authorList>
    </citation>
    <scope>NUCLEOTIDE SEQUENCE [LARGE SCALE GENOMIC DNA]</scope>
    <source>
        <strain evidence="2 3">61421 PRCM</strain>
    </source>
</reference>
<evidence type="ECO:0000313" key="3">
    <source>
        <dbReference type="Proteomes" id="UP000188947"/>
    </source>
</evidence>
<feature type="chain" id="PRO_5030034779" evidence="1">
    <location>
        <begin position="23"/>
        <end position="124"/>
    </location>
</feature>
<proteinExistence type="predicted"/>
<dbReference type="AlphaFoldDB" id="A0A1T3KAZ3"/>
<dbReference type="KEGG" id="emg:BBD33_03740"/>
<dbReference type="PROSITE" id="PS51257">
    <property type="entry name" value="PROKAR_LIPOPROTEIN"/>
    <property type="match status" value="1"/>
</dbReference>
<name>A0A1T3KAZ3_ELIME</name>
<dbReference type="GeneID" id="48543890"/>
<evidence type="ECO:0000313" key="2">
    <source>
        <dbReference type="EMBL" id="OOH93180.1"/>
    </source>
</evidence>
<dbReference type="EMBL" id="MPOG01000019">
    <property type="protein sequence ID" value="OOH93180.1"/>
    <property type="molecule type" value="Genomic_DNA"/>
</dbReference>
<feature type="signal peptide" evidence="1">
    <location>
        <begin position="1"/>
        <end position="22"/>
    </location>
</feature>
<protein>
    <submittedName>
        <fullName evidence="2">Uncharacterized protein</fullName>
    </submittedName>
</protein>
<keyword evidence="1" id="KW-0732">Signal</keyword>
<dbReference type="RefSeq" id="WP_016170081.1">
    <property type="nucleotide sequence ID" value="NZ_CP014338.1"/>
</dbReference>